<sequence>MDQIELPSRLFADGCEPAGDRVNQYFKLNTIRAVLKALQPSELEHIRPCEESVTGEILMAKLRRPKSLTEEQRIKYACLFLVDGLLYRRSFHMKIPKQHVELIRDLDVFLSYPWGRYSFDMTMQCIKTRSPNQLAQGFIHALLLIFSEAVPALRSATGDETDPESDEEEDIPVVSFKLDKIWELDAEEG</sequence>
<protein>
    <recommendedName>
        <fullName evidence="1">DUF1985 domain-containing protein</fullName>
    </recommendedName>
</protein>
<feature type="non-terminal residue" evidence="2">
    <location>
        <position position="189"/>
    </location>
</feature>
<gene>
    <name evidence="2" type="ORF">HID58_077204</name>
</gene>
<dbReference type="EMBL" id="JAGKQM010000017">
    <property type="protein sequence ID" value="KAH0870182.1"/>
    <property type="molecule type" value="Genomic_DNA"/>
</dbReference>
<name>A0ABQ7YPN6_BRANA</name>
<dbReference type="Pfam" id="PF09331">
    <property type="entry name" value="DUF1985"/>
    <property type="match status" value="1"/>
</dbReference>
<evidence type="ECO:0000313" key="3">
    <source>
        <dbReference type="Proteomes" id="UP000824890"/>
    </source>
</evidence>
<accession>A0ABQ7YPN6</accession>
<comment type="caution">
    <text evidence="2">The sequence shown here is derived from an EMBL/GenBank/DDBJ whole genome shotgun (WGS) entry which is preliminary data.</text>
</comment>
<dbReference type="PANTHER" id="PTHR48449">
    <property type="entry name" value="DUF1985 DOMAIN-CONTAINING PROTEIN"/>
    <property type="match status" value="1"/>
</dbReference>
<dbReference type="PANTHER" id="PTHR48449:SF1">
    <property type="entry name" value="DUF1985 DOMAIN-CONTAINING PROTEIN"/>
    <property type="match status" value="1"/>
</dbReference>
<dbReference type="InterPro" id="IPR015410">
    <property type="entry name" value="DUF1985"/>
</dbReference>
<organism evidence="2 3">
    <name type="scientific">Brassica napus</name>
    <name type="common">Rape</name>
    <dbReference type="NCBI Taxonomy" id="3708"/>
    <lineage>
        <taxon>Eukaryota</taxon>
        <taxon>Viridiplantae</taxon>
        <taxon>Streptophyta</taxon>
        <taxon>Embryophyta</taxon>
        <taxon>Tracheophyta</taxon>
        <taxon>Spermatophyta</taxon>
        <taxon>Magnoliopsida</taxon>
        <taxon>eudicotyledons</taxon>
        <taxon>Gunneridae</taxon>
        <taxon>Pentapetalae</taxon>
        <taxon>rosids</taxon>
        <taxon>malvids</taxon>
        <taxon>Brassicales</taxon>
        <taxon>Brassicaceae</taxon>
        <taxon>Brassiceae</taxon>
        <taxon>Brassica</taxon>
    </lineage>
</organism>
<proteinExistence type="predicted"/>
<evidence type="ECO:0000313" key="2">
    <source>
        <dbReference type="EMBL" id="KAH0870182.1"/>
    </source>
</evidence>
<feature type="domain" description="DUF1985" evidence="1">
    <location>
        <begin position="50"/>
        <end position="124"/>
    </location>
</feature>
<keyword evidence="3" id="KW-1185">Reference proteome</keyword>
<reference evidence="2 3" key="1">
    <citation type="submission" date="2021-05" db="EMBL/GenBank/DDBJ databases">
        <title>Genome Assembly of Synthetic Allotetraploid Brassica napus Reveals Homoeologous Exchanges between Subgenomes.</title>
        <authorList>
            <person name="Davis J.T."/>
        </authorList>
    </citation>
    <scope>NUCLEOTIDE SEQUENCE [LARGE SCALE GENOMIC DNA]</scope>
    <source>
        <strain evidence="3">cv. Da-Ae</strain>
        <tissue evidence="2">Seedling</tissue>
    </source>
</reference>
<evidence type="ECO:0000259" key="1">
    <source>
        <dbReference type="Pfam" id="PF09331"/>
    </source>
</evidence>
<dbReference type="Proteomes" id="UP000824890">
    <property type="component" value="Unassembled WGS sequence"/>
</dbReference>